<feature type="transmembrane region" description="Helical" evidence="3">
    <location>
        <begin position="192"/>
        <end position="210"/>
    </location>
</feature>
<reference evidence="5" key="1">
    <citation type="submission" date="2016-05" db="EMBL/GenBank/DDBJ databases">
        <authorList>
            <person name="Naeem Raeece"/>
        </authorList>
    </citation>
    <scope>NUCLEOTIDE SEQUENCE [LARGE SCALE GENOMIC DNA]</scope>
</reference>
<organism evidence="4 5">
    <name type="scientific">Plasmodium ovale curtisi</name>
    <dbReference type="NCBI Taxonomy" id="864141"/>
    <lineage>
        <taxon>Eukaryota</taxon>
        <taxon>Sar</taxon>
        <taxon>Alveolata</taxon>
        <taxon>Apicomplexa</taxon>
        <taxon>Aconoidasida</taxon>
        <taxon>Haemosporida</taxon>
        <taxon>Plasmodiidae</taxon>
        <taxon>Plasmodium</taxon>
        <taxon>Plasmodium (Plasmodium)</taxon>
    </lineage>
</organism>
<evidence type="ECO:0000256" key="3">
    <source>
        <dbReference type="SAM" id="Phobius"/>
    </source>
</evidence>
<keyword evidence="3" id="KW-0812">Transmembrane</keyword>
<name>A0A1A8WTL7_PLAOA</name>
<dbReference type="PANTHER" id="PTHR16130:SF2">
    <property type="entry name" value="LYSOSOMAL COBALAMIN TRANSPORT ESCORT PROTEIN LMBD1"/>
    <property type="match status" value="1"/>
</dbReference>
<dbReference type="GO" id="GO:0005774">
    <property type="term" value="C:vacuolar membrane"/>
    <property type="evidence" value="ECO:0007669"/>
    <property type="project" value="TreeGrafter"/>
</dbReference>
<evidence type="ECO:0000313" key="5">
    <source>
        <dbReference type="Proteomes" id="UP000078546"/>
    </source>
</evidence>
<dbReference type="InterPro" id="IPR050854">
    <property type="entry name" value="LMBD1_LysCbl_Transport"/>
</dbReference>
<proteinExistence type="predicted"/>
<gene>
    <name evidence="4" type="ORF">POVCU1_031590</name>
</gene>
<evidence type="ECO:0000256" key="2">
    <source>
        <dbReference type="SAM" id="MobiDB-lite"/>
    </source>
</evidence>
<sequence length="368" mass="43394">MENATGTPAPITRISHPFFDGMRCPGRRFLLGHVHGNDNREKKREEGEREERNMKSYGIACLPLSFLQQKNIEYDKREIENRFTNLKEKEMMIKNKYNKYNEMREKDKYEILKIEKMKRILSKYNYKLQEMEKLSESWLSYIIGIGLTFRVVAGLVFLTFSFVIYISLLAAITDKYYNSICAYKCGFVLEQISTIFNLLDSMLILFSQFFPLDILIIASLAIYIFCCSLYGIINMGIRIFFIPLYKLKPKKSSPEIAPNYITYGVQKIKLNDNIGYIKCSLKTDKNVCIPYFANSYFFSNCLFIRTAKKMRIQIREFSVSIFLLMYTFSLVYRIFFKKFSYLDSIDELDLNKENLDEHMNLLPLETLT</sequence>
<feature type="region of interest" description="Disordered" evidence="2">
    <location>
        <begin position="33"/>
        <end position="52"/>
    </location>
</feature>
<evidence type="ECO:0008006" key="6">
    <source>
        <dbReference type="Google" id="ProtNLM"/>
    </source>
</evidence>
<keyword evidence="3" id="KW-0472">Membrane</keyword>
<feature type="transmembrane region" description="Helical" evidence="3">
    <location>
        <begin position="216"/>
        <end position="241"/>
    </location>
</feature>
<dbReference type="EMBL" id="FLQV01000583">
    <property type="protein sequence ID" value="SBS96248.1"/>
    <property type="molecule type" value="Genomic_DNA"/>
</dbReference>
<evidence type="ECO:0000313" key="4">
    <source>
        <dbReference type="EMBL" id="SBS96248.1"/>
    </source>
</evidence>
<feature type="coiled-coil region" evidence="1">
    <location>
        <begin position="69"/>
        <end position="134"/>
    </location>
</feature>
<evidence type="ECO:0000256" key="1">
    <source>
        <dbReference type="SAM" id="Coils"/>
    </source>
</evidence>
<dbReference type="Proteomes" id="UP000078546">
    <property type="component" value="Unassembled WGS sequence"/>
</dbReference>
<keyword evidence="1" id="KW-0175">Coiled coil</keyword>
<protein>
    <recommendedName>
        <fullName evidence="6">LMBR1 domain-containing protein</fullName>
    </recommendedName>
</protein>
<accession>A0A1A8WTL7</accession>
<dbReference type="GO" id="GO:0072665">
    <property type="term" value="P:protein localization to vacuole"/>
    <property type="evidence" value="ECO:0007669"/>
    <property type="project" value="TreeGrafter"/>
</dbReference>
<feature type="transmembrane region" description="Helical" evidence="3">
    <location>
        <begin position="317"/>
        <end position="335"/>
    </location>
</feature>
<keyword evidence="3" id="KW-1133">Transmembrane helix</keyword>
<dbReference type="PANTHER" id="PTHR16130">
    <property type="entry name" value="LYSOSOMAL COBALAMIN TRANSPORTER-RELATED"/>
    <property type="match status" value="1"/>
</dbReference>
<dbReference type="AlphaFoldDB" id="A0A1A8WTL7"/>
<feature type="compositionally biased region" description="Basic and acidic residues" evidence="2">
    <location>
        <begin position="35"/>
        <end position="52"/>
    </location>
</feature>
<feature type="transmembrane region" description="Helical" evidence="3">
    <location>
        <begin position="138"/>
        <end position="171"/>
    </location>
</feature>